<evidence type="ECO:0000256" key="8">
    <source>
        <dbReference type="ARBA" id="ARBA00023136"/>
    </source>
</evidence>
<dbReference type="GO" id="GO:0005886">
    <property type="term" value="C:plasma membrane"/>
    <property type="evidence" value="ECO:0007669"/>
    <property type="project" value="UniProtKB-SubCell"/>
</dbReference>
<dbReference type="InterPro" id="IPR017871">
    <property type="entry name" value="ABC_transporter-like_CS"/>
</dbReference>
<sequence>MLKLFRFLKPYRLSIAAVFILVFLQSLSSVYLPSLMADIVDQGIVKGDTAYIISAGGIMLLVAIGGTVCAVGASLYSSKVAVGFGQLIRGKLFTHVEKFSLHEFDKVGTASLITRTTNDTNQIQQVLIIILRLMVAAPLMCIGGIIMAFIEDVQLSWILVASIPVLILVIAVIMGKAIPLFRLVQVKLDKLNLVLDEGLTGVRVIRSFDRTNYEVERFDAANLDLTNLSIKVNQIVAGLMPFMMLILNVATIAILWFGSIRINEGAMQIGALMAFLQYAMQILFSLLMVSMMFIMLPRASASADRINEVLAIEPEINDTAQVQEANDQRGYVEFEDVTFSYPGAERPALSHISFTARPGEVTAIIGGTGAGKSTLISLIPRFYDIDSGKVKVDDVDVREIAQTHLREKMGFVPQKAVLFSGTVAENIRYGKEDASELEMRHAADTAQATEFITNMADGFDSEIAQGGTNLSGGQKQRLSIARALVRKPEIYIFDDSFSALDFKTDAKLRAALKKEIQTSTVFIVAQRVSTIMDADQILVLDEGQLVGIGKHRELMDSCKVYREIVFSQLAAEEIA</sequence>
<dbReference type="Gene3D" id="3.40.50.300">
    <property type="entry name" value="P-loop containing nucleotide triphosphate hydrolases"/>
    <property type="match status" value="1"/>
</dbReference>
<evidence type="ECO:0000256" key="2">
    <source>
        <dbReference type="ARBA" id="ARBA00022448"/>
    </source>
</evidence>
<dbReference type="PANTHER" id="PTHR43394">
    <property type="entry name" value="ATP-DEPENDENT PERMEASE MDL1, MITOCHONDRIAL"/>
    <property type="match status" value="1"/>
</dbReference>
<accession>A0A4P6JXZ4</accession>
<dbReference type="PROSITE" id="PS00211">
    <property type="entry name" value="ABC_TRANSPORTER_1"/>
    <property type="match status" value="1"/>
</dbReference>
<keyword evidence="4 9" id="KW-0812">Transmembrane</keyword>
<dbReference type="Pfam" id="PF00005">
    <property type="entry name" value="ABC_tran"/>
    <property type="match status" value="1"/>
</dbReference>
<feature type="transmembrane region" description="Helical" evidence="9">
    <location>
        <begin position="278"/>
        <end position="296"/>
    </location>
</feature>
<evidence type="ECO:0000313" key="12">
    <source>
        <dbReference type="EMBL" id="QBD80355.1"/>
    </source>
</evidence>
<comment type="subcellular location">
    <subcellularLocation>
        <location evidence="1">Cell membrane</location>
        <topology evidence="1">Multi-pass membrane protein</topology>
    </subcellularLocation>
</comment>
<dbReference type="InterPro" id="IPR036640">
    <property type="entry name" value="ABC1_TM_sf"/>
</dbReference>
<evidence type="ECO:0000313" key="13">
    <source>
        <dbReference type="Proteomes" id="UP000290365"/>
    </source>
</evidence>
<evidence type="ECO:0000259" key="11">
    <source>
        <dbReference type="PROSITE" id="PS50929"/>
    </source>
</evidence>
<keyword evidence="2" id="KW-0813">Transport</keyword>
<evidence type="ECO:0000256" key="9">
    <source>
        <dbReference type="SAM" id="Phobius"/>
    </source>
</evidence>
<proteinExistence type="predicted"/>
<evidence type="ECO:0000256" key="1">
    <source>
        <dbReference type="ARBA" id="ARBA00004651"/>
    </source>
</evidence>
<dbReference type="InterPro" id="IPR027417">
    <property type="entry name" value="P-loop_NTPase"/>
</dbReference>
<name>A0A4P6JXZ4_KTERU</name>
<dbReference type="FunFam" id="3.40.50.300:FF:000221">
    <property type="entry name" value="Multidrug ABC transporter ATP-binding protein"/>
    <property type="match status" value="1"/>
</dbReference>
<dbReference type="KEGG" id="kbs:EPA93_32045"/>
<keyword evidence="5" id="KW-0547">Nucleotide-binding</keyword>
<reference evidence="12 13" key="1">
    <citation type="submission" date="2019-01" db="EMBL/GenBank/DDBJ databases">
        <title>Ktedonosporobacter rubrisoli SCAWS-G2.</title>
        <authorList>
            <person name="Huang Y."/>
            <person name="Yan B."/>
        </authorList>
    </citation>
    <scope>NUCLEOTIDE SEQUENCE [LARGE SCALE GENOMIC DNA]</scope>
    <source>
        <strain evidence="12 13">SCAWS-G2</strain>
    </source>
</reference>
<dbReference type="Pfam" id="PF00664">
    <property type="entry name" value="ABC_membrane"/>
    <property type="match status" value="1"/>
</dbReference>
<evidence type="ECO:0000256" key="3">
    <source>
        <dbReference type="ARBA" id="ARBA00022475"/>
    </source>
</evidence>
<feature type="transmembrane region" description="Helical" evidence="9">
    <location>
        <begin position="52"/>
        <end position="76"/>
    </location>
</feature>
<dbReference type="Proteomes" id="UP000290365">
    <property type="component" value="Chromosome"/>
</dbReference>
<feature type="domain" description="ABC transporter" evidence="10">
    <location>
        <begin position="332"/>
        <end position="567"/>
    </location>
</feature>
<dbReference type="GO" id="GO:0005524">
    <property type="term" value="F:ATP binding"/>
    <property type="evidence" value="ECO:0007669"/>
    <property type="project" value="UniProtKB-KW"/>
</dbReference>
<dbReference type="EMBL" id="CP035758">
    <property type="protein sequence ID" value="QBD80355.1"/>
    <property type="molecule type" value="Genomic_DNA"/>
</dbReference>
<dbReference type="GO" id="GO:0016887">
    <property type="term" value="F:ATP hydrolysis activity"/>
    <property type="evidence" value="ECO:0007669"/>
    <property type="project" value="InterPro"/>
</dbReference>
<dbReference type="FunFam" id="1.20.1560.10:FF:000040">
    <property type="entry name" value="Multidrug ABC transporter ATP-binding protein"/>
    <property type="match status" value="1"/>
</dbReference>
<evidence type="ECO:0000256" key="4">
    <source>
        <dbReference type="ARBA" id="ARBA00022692"/>
    </source>
</evidence>
<dbReference type="SUPFAM" id="SSF52540">
    <property type="entry name" value="P-loop containing nucleoside triphosphate hydrolases"/>
    <property type="match status" value="1"/>
</dbReference>
<dbReference type="InterPro" id="IPR003593">
    <property type="entry name" value="AAA+_ATPase"/>
</dbReference>
<keyword evidence="3" id="KW-1003">Cell membrane</keyword>
<keyword evidence="8 9" id="KW-0472">Membrane</keyword>
<dbReference type="InterPro" id="IPR003439">
    <property type="entry name" value="ABC_transporter-like_ATP-bd"/>
</dbReference>
<protein>
    <submittedName>
        <fullName evidence="12">ABC transporter ATP-binding protein</fullName>
    </submittedName>
</protein>
<dbReference type="InterPro" id="IPR011527">
    <property type="entry name" value="ABC1_TM_dom"/>
</dbReference>
<feature type="transmembrane region" description="Helical" evidence="9">
    <location>
        <begin position="156"/>
        <end position="178"/>
    </location>
</feature>
<evidence type="ECO:0000259" key="10">
    <source>
        <dbReference type="PROSITE" id="PS50893"/>
    </source>
</evidence>
<dbReference type="AlphaFoldDB" id="A0A4P6JXZ4"/>
<dbReference type="PROSITE" id="PS50893">
    <property type="entry name" value="ABC_TRANSPORTER_2"/>
    <property type="match status" value="1"/>
</dbReference>
<dbReference type="SUPFAM" id="SSF90123">
    <property type="entry name" value="ABC transporter transmembrane region"/>
    <property type="match status" value="1"/>
</dbReference>
<dbReference type="PANTHER" id="PTHR43394:SF1">
    <property type="entry name" value="ATP-BINDING CASSETTE SUB-FAMILY B MEMBER 10, MITOCHONDRIAL"/>
    <property type="match status" value="1"/>
</dbReference>
<keyword evidence="7 9" id="KW-1133">Transmembrane helix</keyword>
<evidence type="ECO:0000256" key="7">
    <source>
        <dbReference type="ARBA" id="ARBA00022989"/>
    </source>
</evidence>
<dbReference type="InterPro" id="IPR039421">
    <property type="entry name" value="Type_1_exporter"/>
</dbReference>
<feature type="transmembrane region" description="Helical" evidence="9">
    <location>
        <begin position="235"/>
        <end position="258"/>
    </location>
</feature>
<dbReference type="OrthoDB" id="9771903at2"/>
<dbReference type="PROSITE" id="PS50929">
    <property type="entry name" value="ABC_TM1F"/>
    <property type="match status" value="1"/>
</dbReference>
<evidence type="ECO:0000256" key="6">
    <source>
        <dbReference type="ARBA" id="ARBA00022840"/>
    </source>
</evidence>
<keyword evidence="13" id="KW-1185">Reference proteome</keyword>
<dbReference type="SMART" id="SM00382">
    <property type="entry name" value="AAA"/>
    <property type="match status" value="1"/>
</dbReference>
<dbReference type="CDD" id="cd18548">
    <property type="entry name" value="ABC_6TM_Tm287_like"/>
    <property type="match status" value="1"/>
</dbReference>
<feature type="domain" description="ABC transmembrane type-1" evidence="11">
    <location>
        <begin position="16"/>
        <end position="298"/>
    </location>
</feature>
<evidence type="ECO:0000256" key="5">
    <source>
        <dbReference type="ARBA" id="ARBA00022741"/>
    </source>
</evidence>
<dbReference type="RefSeq" id="WP_129891419.1">
    <property type="nucleotide sequence ID" value="NZ_CP035758.1"/>
</dbReference>
<organism evidence="12 13">
    <name type="scientific">Ktedonosporobacter rubrisoli</name>
    <dbReference type="NCBI Taxonomy" id="2509675"/>
    <lineage>
        <taxon>Bacteria</taxon>
        <taxon>Bacillati</taxon>
        <taxon>Chloroflexota</taxon>
        <taxon>Ktedonobacteria</taxon>
        <taxon>Ktedonobacterales</taxon>
        <taxon>Ktedonosporobacteraceae</taxon>
        <taxon>Ktedonosporobacter</taxon>
    </lineage>
</organism>
<keyword evidence="6 12" id="KW-0067">ATP-binding</keyword>
<dbReference type="Gene3D" id="1.20.1560.10">
    <property type="entry name" value="ABC transporter type 1, transmembrane domain"/>
    <property type="match status" value="1"/>
</dbReference>
<feature type="transmembrane region" description="Helical" evidence="9">
    <location>
        <begin position="126"/>
        <end position="150"/>
    </location>
</feature>
<dbReference type="GO" id="GO:0015421">
    <property type="term" value="F:ABC-type oligopeptide transporter activity"/>
    <property type="evidence" value="ECO:0007669"/>
    <property type="project" value="TreeGrafter"/>
</dbReference>
<gene>
    <name evidence="12" type="ORF">EPA93_32045</name>
</gene>